<keyword evidence="7 8" id="KW-0472">Membrane</keyword>
<feature type="transmembrane region" description="Helical" evidence="8">
    <location>
        <begin position="178"/>
        <end position="205"/>
    </location>
</feature>
<feature type="transmembrane region" description="Helical" evidence="8">
    <location>
        <begin position="117"/>
        <end position="135"/>
    </location>
</feature>
<keyword evidence="5 8" id="KW-0812">Transmembrane</keyword>
<proteinExistence type="predicted"/>
<feature type="transmembrane region" description="Helical" evidence="8">
    <location>
        <begin position="12"/>
        <end position="34"/>
    </location>
</feature>
<comment type="subcellular location">
    <subcellularLocation>
        <location evidence="1">Cell membrane</location>
        <topology evidence="1">Multi-pass membrane protein</topology>
    </subcellularLocation>
</comment>
<evidence type="ECO:0000256" key="4">
    <source>
        <dbReference type="ARBA" id="ARBA00022679"/>
    </source>
</evidence>
<evidence type="ECO:0000256" key="7">
    <source>
        <dbReference type="ARBA" id="ARBA00023136"/>
    </source>
</evidence>
<keyword evidence="3" id="KW-0328">Glycosyltransferase</keyword>
<evidence type="ECO:0000256" key="8">
    <source>
        <dbReference type="SAM" id="Phobius"/>
    </source>
</evidence>
<feature type="transmembrane region" description="Helical" evidence="8">
    <location>
        <begin position="64"/>
        <end position="84"/>
    </location>
</feature>
<evidence type="ECO:0000256" key="2">
    <source>
        <dbReference type="ARBA" id="ARBA00022475"/>
    </source>
</evidence>
<reference evidence="9" key="1">
    <citation type="submission" date="2016-10" db="EMBL/GenBank/DDBJ databases">
        <title>Sequence of Gallionella enrichment culture.</title>
        <authorList>
            <person name="Poehlein A."/>
            <person name="Muehling M."/>
            <person name="Daniel R."/>
        </authorList>
    </citation>
    <scope>NUCLEOTIDE SEQUENCE</scope>
</reference>
<dbReference type="GO" id="GO:0016763">
    <property type="term" value="F:pentosyltransferase activity"/>
    <property type="evidence" value="ECO:0007669"/>
    <property type="project" value="TreeGrafter"/>
</dbReference>
<keyword evidence="6 8" id="KW-1133">Transmembrane helix</keyword>
<feature type="transmembrane region" description="Helical" evidence="8">
    <location>
        <begin position="217"/>
        <end position="236"/>
    </location>
</feature>
<protein>
    <submittedName>
        <fullName evidence="9">Uncharacterized protein</fullName>
    </submittedName>
</protein>
<accession>A0A1J5QRK9</accession>
<feature type="transmembrane region" description="Helical" evidence="8">
    <location>
        <begin position="140"/>
        <end position="158"/>
    </location>
</feature>
<evidence type="ECO:0000256" key="3">
    <source>
        <dbReference type="ARBA" id="ARBA00022676"/>
    </source>
</evidence>
<comment type="caution">
    <text evidence="9">The sequence shown here is derived from an EMBL/GenBank/DDBJ whole genome shotgun (WGS) entry which is preliminary data.</text>
</comment>
<dbReference type="PANTHER" id="PTHR33908:SF11">
    <property type="entry name" value="MEMBRANE PROTEIN"/>
    <property type="match status" value="1"/>
</dbReference>
<evidence type="ECO:0000256" key="1">
    <source>
        <dbReference type="ARBA" id="ARBA00004651"/>
    </source>
</evidence>
<feature type="transmembrane region" description="Helical" evidence="8">
    <location>
        <begin position="273"/>
        <end position="295"/>
    </location>
</feature>
<keyword evidence="2" id="KW-1003">Cell membrane</keyword>
<name>A0A1J5QRK9_9ZZZZ</name>
<evidence type="ECO:0000256" key="6">
    <source>
        <dbReference type="ARBA" id="ARBA00022989"/>
    </source>
</evidence>
<dbReference type="GO" id="GO:0005886">
    <property type="term" value="C:plasma membrane"/>
    <property type="evidence" value="ECO:0007669"/>
    <property type="project" value="UniProtKB-SubCell"/>
</dbReference>
<feature type="transmembrane region" description="Helical" evidence="8">
    <location>
        <begin position="325"/>
        <end position="346"/>
    </location>
</feature>
<dbReference type="AlphaFoldDB" id="A0A1J5QRK9"/>
<keyword evidence="4" id="KW-0808">Transferase</keyword>
<dbReference type="PANTHER" id="PTHR33908">
    <property type="entry name" value="MANNOSYLTRANSFERASE YKCB-RELATED"/>
    <property type="match status" value="1"/>
</dbReference>
<gene>
    <name evidence="9" type="ORF">GALL_356940</name>
</gene>
<feature type="transmembrane region" description="Helical" evidence="8">
    <location>
        <begin position="352"/>
        <end position="370"/>
    </location>
</feature>
<dbReference type="InterPro" id="IPR050297">
    <property type="entry name" value="LipidA_mod_glycosyltrf_83"/>
</dbReference>
<feature type="transmembrane region" description="Helical" evidence="8">
    <location>
        <begin position="91"/>
        <end position="111"/>
    </location>
</feature>
<dbReference type="EMBL" id="MLJW01000795">
    <property type="protein sequence ID" value="OIQ82524.1"/>
    <property type="molecule type" value="Genomic_DNA"/>
</dbReference>
<organism evidence="9">
    <name type="scientific">mine drainage metagenome</name>
    <dbReference type="NCBI Taxonomy" id="410659"/>
    <lineage>
        <taxon>unclassified sequences</taxon>
        <taxon>metagenomes</taxon>
        <taxon>ecological metagenomes</taxon>
    </lineage>
</organism>
<evidence type="ECO:0000256" key="5">
    <source>
        <dbReference type="ARBA" id="ARBA00022692"/>
    </source>
</evidence>
<feature type="transmembrane region" description="Helical" evidence="8">
    <location>
        <begin position="382"/>
        <end position="402"/>
    </location>
</feature>
<evidence type="ECO:0000313" key="9">
    <source>
        <dbReference type="EMBL" id="OIQ82524.1"/>
    </source>
</evidence>
<dbReference type="GO" id="GO:0008610">
    <property type="term" value="P:lipid biosynthetic process"/>
    <property type="evidence" value="ECO:0007669"/>
    <property type="project" value="UniProtKB-ARBA"/>
</dbReference>
<sequence length="527" mass="54911">MVASDAGRLRLVLALVAVVTFTIRFVPLAASGMLSAEYGYDDGVHLSLAEHLIAGQLPYRDVLFVHPPGIVLALAPAAALARVIGDPGALAAGRLLVTIVGVLNAVLVVWILRRRGLLAAATGGLTYAFWGPAIAAERSIYLEPFIGLGLLVALAALARRRDGSSAATSARPGGGVLAVAGIALGIAVTFKVWVVLDLAVVGLLVLARHGVRGAVRWVGWVLVGAAPILLPFAWAAPRAMWDDVVLAQVGRPRTAGLLHERFAALDPSTHRGAAIATITVVLVLVAIAAAAVRVARRAGRLPTREIPVGWTGSVRRPRPSRWPDPAWWSIAAVVHLGALVAAPSYYLHYTAFLAPPICLLAGAAVGAVAVRVHRSQRVAVRVVGASGLVLALTGVALTFPALPSGPREDRALLAGLTRTGCTWSENPSYLLVADAQTRAIAAGCPGQPDLFGTVMTERGGYPVPGTVGPSETVVQMVERQLAASRTVLLPAGAPEAWLDPALITYVHAAFRRVATTGNIAVWQRPSG</sequence>